<dbReference type="GO" id="GO:0005634">
    <property type="term" value="C:nucleus"/>
    <property type="evidence" value="ECO:0007669"/>
    <property type="project" value="TreeGrafter"/>
</dbReference>
<feature type="compositionally biased region" description="Basic and acidic residues" evidence="3">
    <location>
        <begin position="354"/>
        <end position="368"/>
    </location>
</feature>
<protein>
    <submittedName>
        <fullName evidence="5">Protein flightless-1-like</fullName>
    </submittedName>
</protein>
<evidence type="ECO:0000256" key="3">
    <source>
        <dbReference type="SAM" id="MobiDB-lite"/>
    </source>
</evidence>
<dbReference type="GO" id="GO:0005546">
    <property type="term" value="F:phosphatidylinositol-4,5-bisphosphate binding"/>
    <property type="evidence" value="ECO:0007669"/>
    <property type="project" value="TreeGrafter"/>
</dbReference>
<dbReference type="AlphaFoldDB" id="A0A2B4SPM8"/>
<dbReference type="InterPro" id="IPR032675">
    <property type="entry name" value="LRR_dom_sf"/>
</dbReference>
<dbReference type="Pfam" id="PF00626">
    <property type="entry name" value="Gelsolin"/>
    <property type="match status" value="4"/>
</dbReference>
<evidence type="ECO:0000313" key="6">
    <source>
        <dbReference type="Proteomes" id="UP000225706"/>
    </source>
</evidence>
<dbReference type="InterPro" id="IPR003591">
    <property type="entry name" value="Leu-rich_rpt_typical-subtyp"/>
</dbReference>
<dbReference type="PANTHER" id="PTHR11977:SF51">
    <property type="entry name" value="PROTEIN FLIGHTLESS-1 HOMOLOG"/>
    <property type="match status" value="1"/>
</dbReference>
<feature type="region of interest" description="Disordered" evidence="3">
    <location>
        <begin position="348"/>
        <end position="386"/>
    </location>
</feature>
<feature type="domain" description="Gelsolin-like" evidence="4">
    <location>
        <begin position="616"/>
        <end position="683"/>
    </location>
</feature>
<accession>A0A2B4SPM8</accession>
<dbReference type="Gene3D" id="3.80.10.10">
    <property type="entry name" value="Ribonuclease Inhibitor"/>
    <property type="match status" value="2"/>
</dbReference>
<evidence type="ECO:0000256" key="2">
    <source>
        <dbReference type="ARBA" id="ARBA00022737"/>
    </source>
</evidence>
<dbReference type="CDD" id="cd11290">
    <property type="entry name" value="gelsolin_S1_like"/>
    <property type="match status" value="1"/>
</dbReference>
<dbReference type="InterPro" id="IPR029006">
    <property type="entry name" value="ADF-H/Gelsolin-like_dom_sf"/>
</dbReference>
<evidence type="ECO:0000313" key="5">
    <source>
        <dbReference type="EMBL" id="PFX31861.1"/>
    </source>
</evidence>
<evidence type="ECO:0000256" key="1">
    <source>
        <dbReference type="ARBA" id="ARBA00022614"/>
    </source>
</evidence>
<sequence length="1112" mass="127105">MAEGVLPFVRGLDLTKNDFKKLDFPKRVADMPNLRWLKLNQTGLECLPDELSHLMKLEHLSLKENNLASIHGDLSTLSHLRVINARKNQLKNSGIPADIFGLDDLLTITTPFSNPAPHSSLEEHADLDLSFNDLPRGQYHSVHVNLIELLVNLAVPEPVYLIASLKRVNLSHNLITEVSTLIDTWTQVETLNLSRNQLTGIPAALCKLVALKRLFINGNNINFEGLPTGIGKLYNLEVFMAACNKLECIPEGLCRCLKLRKLILHTNCLFTLPEGIHFLTNLEELDVRNNPELEMPPKPVPDELGSGPEFYNVDFTLQTQLRMATGAPPPPLPNKDAYARKMRMRGRRYQSQSEELKGMVEDAEEKKVSGKNKKLGKKQDSDEPEKLLKGRKWNEALVKPNLDYHDFFNDDTGQEPGLVVWQIENFLPVSVDELFYGKFYEADCYIVLKTSFDDTDQLFWQIFYWIGKEASLDKKACSAIHAVNLRNFLGAETRTVREEQGDESEEFCELFENGLSYVEGGTASGFYTVEDPVEVSTLSLDPTFSFVLDAGLKIFIWSGARGDEPAEFWRILGGRPSGAITERPEYNEPPPVPILYQVALGLGYLELPQVDTNGGKLSTKMLENKNVYILDCHSEIFVWIGRKSARLVRAAAMKLSQELYTMIDRPQFTVQIRNLQGAESQMFKARFIGWDDVLAVDYTLSADYVAKASKQLGVTNITTKEAQAKLQKVAKVDLSALFTTRQQPIPNNEQEQYVEEWNEDLDGMEWFVLEGRKFVRLPEEEIGHFHTGDCYVFLCRYWVPVEQPEGEEDDDEPVEQEEDFQCVVYFWQGRDANQMGWLTFTFSLQKKFEMLFGEKLEVVKTQQQQEAPRFLAHFKGKFIIHKGKRKEPVKPEEKNKAQFYHIRSSGGILAKRVIQIETDARHLNSEFCYILKVPFENYSEDGIIYVWIGSKVTESEADHAKELGNEIWDSGYTVQIVNEGNEPENFFWVGLGGKKDYDKSAEYINYARLFRCSNEKGYFSVSEKCSDFCQDDLASEDVMILDTGHEVYVWMGPQSSDVERKMAIKSTQVYIQHLMQLDSGPIRKLRCTFRGKEPHHFTRCFHGWGQFHDPKM</sequence>
<dbReference type="CDD" id="cd11291">
    <property type="entry name" value="gelsolin_S6_like"/>
    <property type="match status" value="1"/>
</dbReference>
<dbReference type="Gene3D" id="3.40.20.10">
    <property type="entry name" value="Severin"/>
    <property type="match status" value="5"/>
</dbReference>
<dbReference type="CDD" id="cd11280">
    <property type="entry name" value="gelsolin_like"/>
    <property type="match status" value="1"/>
</dbReference>
<dbReference type="GO" id="GO:0008154">
    <property type="term" value="P:actin polymerization or depolymerization"/>
    <property type="evidence" value="ECO:0007669"/>
    <property type="project" value="TreeGrafter"/>
</dbReference>
<evidence type="ECO:0000259" key="4">
    <source>
        <dbReference type="Pfam" id="PF00626"/>
    </source>
</evidence>
<dbReference type="GO" id="GO:0030239">
    <property type="term" value="P:myofibril assembly"/>
    <property type="evidence" value="ECO:0007669"/>
    <property type="project" value="TreeGrafter"/>
</dbReference>
<dbReference type="GO" id="GO:0051015">
    <property type="term" value="F:actin filament binding"/>
    <property type="evidence" value="ECO:0007669"/>
    <property type="project" value="InterPro"/>
</dbReference>
<gene>
    <name evidence="5" type="primary">FLII</name>
    <name evidence="5" type="ORF">AWC38_SpisGene3294</name>
</gene>
<dbReference type="SMART" id="SM00262">
    <property type="entry name" value="GEL"/>
    <property type="match status" value="5"/>
</dbReference>
<dbReference type="PANTHER" id="PTHR11977">
    <property type="entry name" value="VILLIN"/>
    <property type="match status" value="1"/>
</dbReference>
<dbReference type="PRINTS" id="PR00597">
    <property type="entry name" value="GELSOLIN"/>
</dbReference>
<dbReference type="OrthoDB" id="20529at2759"/>
<dbReference type="STRING" id="50429.A0A2B4SPM8"/>
<dbReference type="Pfam" id="PF13855">
    <property type="entry name" value="LRR_8"/>
    <property type="match status" value="1"/>
</dbReference>
<feature type="domain" description="Gelsolin-like" evidence="4">
    <location>
        <begin position="914"/>
        <end position="986"/>
    </location>
</feature>
<dbReference type="GO" id="GO:0051014">
    <property type="term" value="P:actin filament severing"/>
    <property type="evidence" value="ECO:0007669"/>
    <property type="project" value="TreeGrafter"/>
</dbReference>
<feature type="domain" description="Gelsolin-like" evidence="4">
    <location>
        <begin position="428"/>
        <end position="507"/>
    </location>
</feature>
<dbReference type="InterPro" id="IPR007122">
    <property type="entry name" value="Villin/Gelsolin"/>
</dbReference>
<dbReference type="SUPFAM" id="SSF55753">
    <property type="entry name" value="Actin depolymerizing proteins"/>
    <property type="match status" value="5"/>
</dbReference>
<organism evidence="5 6">
    <name type="scientific">Stylophora pistillata</name>
    <name type="common">Smooth cauliflower coral</name>
    <dbReference type="NCBI Taxonomy" id="50429"/>
    <lineage>
        <taxon>Eukaryota</taxon>
        <taxon>Metazoa</taxon>
        <taxon>Cnidaria</taxon>
        <taxon>Anthozoa</taxon>
        <taxon>Hexacorallia</taxon>
        <taxon>Scleractinia</taxon>
        <taxon>Astrocoeniina</taxon>
        <taxon>Pocilloporidae</taxon>
        <taxon>Stylophora</taxon>
    </lineage>
</organism>
<feature type="domain" description="Gelsolin-like" evidence="4">
    <location>
        <begin position="1021"/>
        <end position="1097"/>
    </location>
</feature>
<dbReference type="SUPFAM" id="SSF52058">
    <property type="entry name" value="L domain-like"/>
    <property type="match status" value="1"/>
</dbReference>
<keyword evidence="2" id="KW-0677">Repeat</keyword>
<keyword evidence="1" id="KW-0433">Leucine-rich repeat</keyword>
<dbReference type="InterPro" id="IPR007123">
    <property type="entry name" value="Gelsolin-like_dom"/>
</dbReference>
<dbReference type="CDD" id="cd11288">
    <property type="entry name" value="gelsolin_S5_like"/>
    <property type="match status" value="1"/>
</dbReference>
<dbReference type="PROSITE" id="PS51450">
    <property type="entry name" value="LRR"/>
    <property type="match status" value="2"/>
</dbReference>
<proteinExistence type="predicted"/>
<reference evidence="6" key="1">
    <citation type="journal article" date="2017" name="bioRxiv">
        <title>Comparative analysis of the genomes of Stylophora pistillata and Acropora digitifera provides evidence for extensive differences between species of corals.</title>
        <authorList>
            <person name="Voolstra C.R."/>
            <person name="Li Y."/>
            <person name="Liew Y.J."/>
            <person name="Baumgarten S."/>
            <person name="Zoccola D."/>
            <person name="Flot J.-F."/>
            <person name="Tambutte S."/>
            <person name="Allemand D."/>
            <person name="Aranda M."/>
        </authorList>
    </citation>
    <scope>NUCLEOTIDE SEQUENCE [LARGE SCALE GENOMIC DNA]</scope>
</reference>
<dbReference type="CDD" id="cd11292">
    <property type="entry name" value="gelsolin_S3_like"/>
    <property type="match status" value="1"/>
</dbReference>
<dbReference type="SMART" id="SM00369">
    <property type="entry name" value="LRR_TYP"/>
    <property type="match status" value="5"/>
</dbReference>
<dbReference type="Proteomes" id="UP000225706">
    <property type="component" value="Unassembled WGS sequence"/>
</dbReference>
<keyword evidence="6" id="KW-1185">Reference proteome</keyword>
<feature type="compositionally biased region" description="Basic and acidic residues" evidence="3">
    <location>
        <begin position="377"/>
        <end position="386"/>
    </location>
</feature>
<comment type="caution">
    <text evidence="5">The sequence shown here is derived from an EMBL/GenBank/DDBJ whole genome shotgun (WGS) entry which is preliminary data.</text>
</comment>
<dbReference type="GO" id="GO:0015629">
    <property type="term" value="C:actin cytoskeleton"/>
    <property type="evidence" value="ECO:0007669"/>
    <property type="project" value="TreeGrafter"/>
</dbReference>
<dbReference type="GO" id="GO:0005737">
    <property type="term" value="C:cytoplasm"/>
    <property type="evidence" value="ECO:0007669"/>
    <property type="project" value="TreeGrafter"/>
</dbReference>
<dbReference type="GO" id="GO:0051016">
    <property type="term" value="P:barbed-end actin filament capping"/>
    <property type="evidence" value="ECO:0007669"/>
    <property type="project" value="TreeGrafter"/>
</dbReference>
<dbReference type="EMBL" id="LSMT01000030">
    <property type="protein sequence ID" value="PFX31861.1"/>
    <property type="molecule type" value="Genomic_DNA"/>
</dbReference>
<name>A0A2B4SPM8_STYPI</name>
<dbReference type="InterPro" id="IPR001611">
    <property type="entry name" value="Leu-rich_rpt"/>
</dbReference>